<dbReference type="EMBL" id="BMML01000053">
    <property type="protein sequence ID" value="GGN46353.1"/>
    <property type="molecule type" value="Genomic_DNA"/>
</dbReference>
<reference evidence="2" key="2">
    <citation type="submission" date="2020-09" db="EMBL/GenBank/DDBJ databases">
        <authorList>
            <person name="Sun Q."/>
            <person name="Zhou Y."/>
        </authorList>
    </citation>
    <scope>NUCLEOTIDE SEQUENCE</scope>
    <source>
        <strain evidence="2">CGMCC 4.7110</strain>
    </source>
</reference>
<comment type="caution">
    <text evidence="2">The sequence shown here is derived from an EMBL/GenBank/DDBJ whole genome shotgun (WGS) entry which is preliminary data.</text>
</comment>
<keyword evidence="3" id="KW-1185">Reference proteome</keyword>
<gene>
    <name evidence="2" type="ORF">GCM10011578_099200</name>
</gene>
<dbReference type="AlphaFoldDB" id="A0A917XPE6"/>
<reference evidence="2" key="1">
    <citation type="journal article" date="2014" name="Int. J. Syst. Evol. Microbiol.">
        <title>Complete genome sequence of Corynebacterium casei LMG S-19264T (=DSM 44701T), isolated from a smear-ripened cheese.</title>
        <authorList>
            <consortium name="US DOE Joint Genome Institute (JGI-PGF)"/>
            <person name="Walter F."/>
            <person name="Albersmeier A."/>
            <person name="Kalinowski J."/>
            <person name="Ruckert C."/>
        </authorList>
    </citation>
    <scope>NUCLEOTIDE SEQUENCE</scope>
    <source>
        <strain evidence="2">CGMCC 4.7110</strain>
    </source>
</reference>
<dbReference type="Proteomes" id="UP000653411">
    <property type="component" value="Unassembled WGS sequence"/>
</dbReference>
<dbReference type="RefSeq" id="WP_189269594.1">
    <property type="nucleotide sequence ID" value="NZ_BMML01000053.1"/>
</dbReference>
<feature type="region of interest" description="Disordered" evidence="1">
    <location>
        <begin position="207"/>
        <end position="275"/>
    </location>
</feature>
<sequence length="332" mass="35077">MPGAFDDDPHDDALRPKGLLGSGLPAALQEANVVVRAPVGTTLDSIPAPRPPAGEGDLTAEEEQALRACVAGMDNLHKAFWIAGKSLETMSAGNLHRNSGHPNFAEYVWVKWEISESQVYRLMDEWRIGEALSQLGWSPRESHIRQLVDIKNSTGTKAAVAVYDAVARTGKRVTANLLAEVTRQLPPLSSEASSGEIGDLVRGVMAPRPTSAAPTADAELTGEGSGEQGVQRSSNSADGTVHTITSVGGDGNSPNGESSRQPSSANGSTSVSDDLSRLNDTLALVREAARTITKPAVRRALEQNPQTVQAVLDEINTNLNKVGRAIAVQRPS</sequence>
<evidence type="ECO:0000313" key="2">
    <source>
        <dbReference type="EMBL" id="GGN46353.1"/>
    </source>
</evidence>
<proteinExistence type="predicted"/>
<protein>
    <submittedName>
        <fullName evidence="2">Uncharacterized protein</fullName>
    </submittedName>
</protein>
<evidence type="ECO:0000256" key="1">
    <source>
        <dbReference type="SAM" id="MobiDB-lite"/>
    </source>
</evidence>
<organism evidence="2 3">
    <name type="scientific">Streptomyces fuscichromogenes</name>
    <dbReference type="NCBI Taxonomy" id="1324013"/>
    <lineage>
        <taxon>Bacteria</taxon>
        <taxon>Bacillati</taxon>
        <taxon>Actinomycetota</taxon>
        <taxon>Actinomycetes</taxon>
        <taxon>Kitasatosporales</taxon>
        <taxon>Streptomycetaceae</taxon>
        <taxon>Streptomyces</taxon>
    </lineage>
</organism>
<name>A0A917XPE6_9ACTN</name>
<feature type="compositionally biased region" description="Polar residues" evidence="1">
    <location>
        <begin position="228"/>
        <end position="273"/>
    </location>
</feature>
<evidence type="ECO:0000313" key="3">
    <source>
        <dbReference type="Proteomes" id="UP000653411"/>
    </source>
</evidence>
<accession>A0A917XPE6</accession>